<feature type="transmembrane region" description="Helical" evidence="2">
    <location>
        <begin position="6"/>
        <end position="22"/>
    </location>
</feature>
<name>A0A813DP33_POLGL</name>
<accession>A0A813DP33</accession>
<gene>
    <name evidence="3" type="ORF">PGLA1383_LOCUS8411</name>
</gene>
<comment type="caution">
    <text evidence="3">The sequence shown here is derived from an EMBL/GenBank/DDBJ whole genome shotgun (WGS) entry which is preliminary data.</text>
</comment>
<reference evidence="3" key="1">
    <citation type="submission" date="2021-02" db="EMBL/GenBank/DDBJ databases">
        <authorList>
            <person name="Dougan E. K."/>
            <person name="Rhodes N."/>
            <person name="Thang M."/>
            <person name="Chan C."/>
        </authorList>
    </citation>
    <scope>NUCLEOTIDE SEQUENCE</scope>
</reference>
<evidence type="ECO:0000256" key="1">
    <source>
        <dbReference type="SAM" id="MobiDB-lite"/>
    </source>
</evidence>
<dbReference type="EMBL" id="CAJNNV010003810">
    <property type="protein sequence ID" value="CAE8589664.1"/>
    <property type="molecule type" value="Genomic_DNA"/>
</dbReference>
<feature type="region of interest" description="Disordered" evidence="1">
    <location>
        <begin position="426"/>
        <end position="463"/>
    </location>
</feature>
<feature type="transmembrane region" description="Helical" evidence="2">
    <location>
        <begin position="117"/>
        <end position="137"/>
    </location>
</feature>
<evidence type="ECO:0000313" key="3">
    <source>
        <dbReference type="EMBL" id="CAE8589664.1"/>
    </source>
</evidence>
<sequence>MYGFIASVLYLMFAGSELVFRASRSEEARSATRICLLIIINILLLYVPALVNYGTFSDLAKDLSDTQPTFETVMMATWSLAPKEVIFALLGLLPAIHFGSCRAASLAAVKKELSLKMFMSAFSLLLGLLVGLGWAALMTDNLVSEFDICPTRELSTCITSSIQLWGGFENYYMGQACLVVCGIFLLYVFLLYASSAFLLYASSAAPDSNIQISTPPQDHKATSVYQDFHSSGTRLLCTFAVQTLLVMYYTVALFKPLMFSDKAYIFWVSGVMMQCYVLTQDPLDEVGDEDLLAVILSKKSGLRPPRILVLVERSVLGTLRWLARPNLTKNDRQFWNAACTSSWWHFDVSTVGETGDVRHVQPSFVPVVIRMCMWYLANSFYAGIILLSAPLFLASCDTPMEFTLNSVAVLFIMELDDLKDPIKIKMSASDSGDKEDTSGNSEDKGDGKREDVEANAVEKPLLS</sequence>
<organism evidence="3 4">
    <name type="scientific">Polarella glacialis</name>
    <name type="common">Dinoflagellate</name>
    <dbReference type="NCBI Taxonomy" id="89957"/>
    <lineage>
        <taxon>Eukaryota</taxon>
        <taxon>Sar</taxon>
        <taxon>Alveolata</taxon>
        <taxon>Dinophyceae</taxon>
        <taxon>Suessiales</taxon>
        <taxon>Suessiaceae</taxon>
        <taxon>Polarella</taxon>
    </lineage>
</organism>
<feature type="compositionally biased region" description="Basic and acidic residues" evidence="1">
    <location>
        <begin position="431"/>
        <end position="452"/>
    </location>
</feature>
<proteinExistence type="predicted"/>
<keyword evidence="2" id="KW-0812">Transmembrane</keyword>
<keyword evidence="4" id="KW-1185">Reference proteome</keyword>
<feature type="transmembrane region" description="Helical" evidence="2">
    <location>
        <begin position="85"/>
        <end position="105"/>
    </location>
</feature>
<feature type="transmembrane region" description="Helical" evidence="2">
    <location>
        <begin position="34"/>
        <end position="56"/>
    </location>
</feature>
<evidence type="ECO:0000313" key="4">
    <source>
        <dbReference type="Proteomes" id="UP000654075"/>
    </source>
</evidence>
<dbReference type="AlphaFoldDB" id="A0A813DP33"/>
<feature type="transmembrane region" description="Helical" evidence="2">
    <location>
        <begin position="171"/>
        <end position="193"/>
    </location>
</feature>
<keyword evidence="2" id="KW-1133">Transmembrane helix</keyword>
<feature type="transmembrane region" description="Helical" evidence="2">
    <location>
        <begin position="235"/>
        <end position="254"/>
    </location>
</feature>
<feature type="transmembrane region" description="Helical" evidence="2">
    <location>
        <begin position="373"/>
        <end position="394"/>
    </location>
</feature>
<keyword evidence="2" id="KW-0472">Membrane</keyword>
<dbReference type="Proteomes" id="UP000654075">
    <property type="component" value="Unassembled WGS sequence"/>
</dbReference>
<evidence type="ECO:0000256" key="2">
    <source>
        <dbReference type="SAM" id="Phobius"/>
    </source>
</evidence>
<protein>
    <submittedName>
        <fullName evidence="3">Uncharacterized protein</fullName>
    </submittedName>
</protein>